<dbReference type="Pfam" id="PF13643">
    <property type="entry name" value="DUF4145"/>
    <property type="match status" value="1"/>
</dbReference>
<evidence type="ECO:0000313" key="3">
    <source>
        <dbReference type="Proteomes" id="UP001185728"/>
    </source>
</evidence>
<organism evidence="2 3">
    <name type="scientific">Micrococcus yunnanensis</name>
    <dbReference type="NCBI Taxonomy" id="566027"/>
    <lineage>
        <taxon>Bacteria</taxon>
        <taxon>Bacillati</taxon>
        <taxon>Actinomycetota</taxon>
        <taxon>Actinomycetes</taxon>
        <taxon>Micrococcales</taxon>
        <taxon>Micrococcaceae</taxon>
        <taxon>Micrococcus</taxon>
    </lineage>
</organism>
<dbReference type="InterPro" id="IPR025285">
    <property type="entry name" value="DUF4145"/>
</dbReference>
<reference evidence="2" key="1">
    <citation type="submission" date="2023-10" db="EMBL/GenBank/DDBJ databases">
        <title>Development of a sustainable strategy for remediation of hydrocarbon-contaminated territories based on the waste exchange concept.</title>
        <authorList>
            <person name="Krivoruchko A."/>
        </authorList>
    </citation>
    <scope>NUCLEOTIDE SEQUENCE</scope>
    <source>
        <strain evidence="2">IEGM 1325</strain>
    </source>
</reference>
<evidence type="ECO:0000313" key="2">
    <source>
        <dbReference type="EMBL" id="MDV7178046.1"/>
    </source>
</evidence>
<proteinExistence type="predicted"/>
<name>A0AAP5T8I2_9MICC</name>
<comment type="caution">
    <text evidence="2">The sequence shown here is derived from an EMBL/GenBank/DDBJ whole genome shotgun (WGS) entry which is preliminary data.</text>
</comment>
<gene>
    <name evidence="2" type="ORF">R4064_10475</name>
</gene>
<dbReference type="EMBL" id="JAWLUK010000022">
    <property type="protein sequence ID" value="MDV7178046.1"/>
    <property type="molecule type" value="Genomic_DNA"/>
</dbReference>
<dbReference type="AlphaFoldDB" id="A0AAP5T8I2"/>
<accession>A0AAP5T8I2</accession>
<evidence type="ECO:0000259" key="1">
    <source>
        <dbReference type="Pfam" id="PF13643"/>
    </source>
</evidence>
<dbReference type="RefSeq" id="WP_317677060.1">
    <property type="nucleotide sequence ID" value="NZ_JAWLUK010000022.1"/>
</dbReference>
<feature type="domain" description="DUF4145" evidence="1">
    <location>
        <begin position="130"/>
        <end position="208"/>
    </location>
</feature>
<sequence>MSEDFTDGTGLCPHCGHHVAADLVGQAQVSPTWDPHYARQPMPDPAQGGATGYLERMRQARDLVLVYSCQFCDRTIVFLEHSREREADDRTMTAEERTSRTMIVPAKPPRQLPEATPEPVRSLYAEASICEDAGALRAAGVLYRAATEEMVKDQGGTGRDLQAKINSLAQRLDAELLEDLHESRVVGNDSIHAGVQYAPEEIADVAELLWEAAFVLYEQPAQKASMRAARKARHDAARGPRAAS</sequence>
<protein>
    <submittedName>
        <fullName evidence="2">DUF4145 domain-containing protein</fullName>
    </submittedName>
</protein>
<dbReference type="Proteomes" id="UP001185728">
    <property type="component" value="Unassembled WGS sequence"/>
</dbReference>